<evidence type="ECO:0000259" key="5">
    <source>
        <dbReference type="PROSITE" id="PS51164"/>
    </source>
</evidence>
<dbReference type="PANTHER" id="PTHR33630">
    <property type="entry name" value="CUTINASE RV1984C-RELATED-RELATED"/>
    <property type="match status" value="1"/>
</dbReference>
<evidence type="ECO:0000256" key="2">
    <source>
        <dbReference type="ARBA" id="ARBA00022801"/>
    </source>
</evidence>
<accession>A0AAN8A592</accession>
<dbReference type="Proteomes" id="UP001310594">
    <property type="component" value="Unassembled WGS sequence"/>
</dbReference>
<feature type="chain" id="PRO_5042853903" description="CBM1 domain-containing protein" evidence="4">
    <location>
        <begin position="20"/>
        <end position="334"/>
    </location>
</feature>
<evidence type="ECO:0000256" key="1">
    <source>
        <dbReference type="ARBA" id="ARBA00022729"/>
    </source>
</evidence>
<dbReference type="Pfam" id="PF01083">
    <property type="entry name" value="Cutinase"/>
    <property type="match status" value="1"/>
</dbReference>
<dbReference type="SUPFAM" id="SSF57180">
    <property type="entry name" value="Cellulose-binding domain"/>
    <property type="match status" value="1"/>
</dbReference>
<dbReference type="InterPro" id="IPR000254">
    <property type="entry name" value="CBD"/>
</dbReference>
<dbReference type="InterPro" id="IPR000675">
    <property type="entry name" value="Cutinase/axe"/>
</dbReference>
<proteinExistence type="predicted"/>
<dbReference type="GO" id="GO:0005576">
    <property type="term" value="C:extracellular region"/>
    <property type="evidence" value="ECO:0007669"/>
    <property type="project" value="InterPro"/>
</dbReference>
<dbReference type="GO" id="GO:0030248">
    <property type="term" value="F:cellulose binding"/>
    <property type="evidence" value="ECO:0007669"/>
    <property type="project" value="InterPro"/>
</dbReference>
<dbReference type="PROSITE" id="PS00562">
    <property type="entry name" value="CBM1_1"/>
    <property type="match status" value="1"/>
</dbReference>
<dbReference type="EMBL" id="JAVRQU010000003">
    <property type="protein sequence ID" value="KAK5705115.1"/>
    <property type="molecule type" value="Genomic_DNA"/>
</dbReference>
<name>A0AAN8A592_9PEZI</name>
<comment type="caution">
    <text evidence="6">The sequence shown here is derived from an EMBL/GenBank/DDBJ whole genome shotgun (WGS) entry which is preliminary data.</text>
</comment>
<dbReference type="SMART" id="SM00236">
    <property type="entry name" value="fCBD"/>
    <property type="match status" value="1"/>
</dbReference>
<dbReference type="GO" id="GO:0052689">
    <property type="term" value="F:carboxylic ester hydrolase activity"/>
    <property type="evidence" value="ECO:0007669"/>
    <property type="project" value="UniProtKB-ARBA"/>
</dbReference>
<dbReference type="InterPro" id="IPR035971">
    <property type="entry name" value="CBD_sf"/>
</dbReference>
<sequence length="334" mass="33369">MAFLRNLFLACAAVTPCLAAPAPYAAKQARSLMPRQNAACPNIHIFGSRETTASPGYGSSNTVVNLVLAAYPGSTAEAVDYPACGGQDSCGGIAYGDSANQGTATLAKDINAYYASCPNTQIVLVGYSQGGQITDNVVCGGGDSGASITSTAVPISAGALAQVKAVILMGNPRYQYGFSYEVGTCKAGGFDARPASFSCPSASKIQSYCDAADPYCCTGSDANVHQGYGAEYGQAALKFIQGKLSSSAATSAVASTTKASSAPSSTKVVATSTKAVASSSVVPTSVKTSSAVASPTGATVAKYGQCGGSGYTGSTVCASGSKCTVSNSYYSQCL</sequence>
<dbReference type="PROSITE" id="PS51164">
    <property type="entry name" value="CBM1_2"/>
    <property type="match status" value="1"/>
</dbReference>
<dbReference type="AlphaFoldDB" id="A0AAN8A592"/>
<dbReference type="Pfam" id="PF00734">
    <property type="entry name" value="CBM_1"/>
    <property type="match status" value="1"/>
</dbReference>
<dbReference type="InterPro" id="IPR029058">
    <property type="entry name" value="AB_hydrolase_fold"/>
</dbReference>
<feature type="domain" description="CBM1" evidence="5">
    <location>
        <begin position="298"/>
        <end position="334"/>
    </location>
</feature>
<keyword evidence="1 4" id="KW-0732">Signal</keyword>
<dbReference type="Gene3D" id="3.40.50.1820">
    <property type="entry name" value="alpha/beta hydrolase"/>
    <property type="match status" value="1"/>
</dbReference>
<organism evidence="6 7">
    <name type="scientific">Elasticomyces elasticus</name>
    <dbReference type="NCBI Taxonomy" id="574655"/>
    <lineage>
        <taxon>Eukaryota</taxon>
        <taxon>Fungi</taxon>
        <taxon>Dikarya</taxon>
        <taxon>Ascomycota</taxon>
        <taxon>Pezizomycotina</taxon>
        <taxon>Dothideomycetes</taxon>
        <taxon>Dothideomycetidae</taxon>
        <taxon>Mycosphaerellales</taxon>
        <taxon>Teratosphaeriaceae</taxon>
        <taxon>Elasticomyces</taxon>
    </lineage>
</organism>
<gene>
    <name evidence="6" type="ORF">LTR97_002230</name>
</gene>
<feature type="signal peptide" evidence="4">
    <location>
        <begin position="1"/>
        <end position="19"/>
    </location>
</feature>
<evidence type="ECO:0000256" key="3">
    <source>
        <dbReference type="ARBA" id="ARBA00023157"/>
    </source>
</evidence>
<dbReference type="PANTHER" id="PTHR33630:SF13">
    <property type="entry name" value="ACETYLXYLAN ESTERASE"/>
    <property type="match status" value="1"/>
</dbReference>
<keyword evidence="3" id="KW-1015">Disulfide bond</keyword>
<dbReference type="SUPFAM" id="SSF53474">
    <property type="entry name" value="alpha/beta-Hydrolases"/>
    <property type="match status" value="1"/>
</dbReference>
<dbReference type="GO" id="GO:0005975">
    <property type="term" value="P:carbohydrate metabolic process"/>
    <property type="evidence" value="ECO:0007669"/>
    <property type="project" value="InterPro"/>
</dbReference>
<keyword evidence="2" id="KW-0378">Hydrolase</keyword>
<evidence type="ECO:0000313" key="6">
    <source>
        <dbReference type="EMBL" id="KAK5705115.1"/>
    </source>
</evidence>
<evidence type="ECO:0000256" key="4">
    <source>
        <dbReference type="SAM" id="SignalP"/>
    </source>
</evidence>
<protein>
    <recommendedName>
        <fullName evidence="5">CBM1 domain-containing protein</fullName>
    </recommendedName>
</protein>
<reference evidence="6" key="1">
    <citation type="submission" date="2023-08" db="EMBL/GenBank/DDBJ databases">
        <title>Black Yeasts Isolated from many extreme environments.</title>
        <authorList>
            <person name="Coleine C."/>
            <person name="Stajich J.E."/>
            <person name="Selbmann L."/>
        </authorList>
    </citation>
    <scope>NUCLEOTIDE SEQUENCE</scope>
    <source>
        <strain evidence="6">CCFEE 5810</strain>
    </source>
</reference>
<dbReference type="SMART" id="SM01110">
    <property type="entry name" value="Cutinase"/>
    <property type="match status" value="1"/>
</dbReference>
<evidence type="ECO:0000313" key="7">
    <source>
        <dbReference type="Proteomes" id="UP001310594"/>
    </source>
</evidence>